<dbReference type="PIRSF" id="PIRSF006648">
    <property type="entry name" value="DrrB"/>
    <property type="match status" value="1"/>
</dbReference>
<keyword evidence="4 5" id="KW-0472">Membrane</keyword>
<feature type="transmembrane region" description="Helical" evidence="5">
    <location>
        <begin position="97"/>
        <end position="123"/>
    </location>
</feature>
<feature type="transmembrane region" description="Helical" evidence="5">
    <location>
        <begin position="129"/>
        <end position="154"/>
    </location>
</feature>
<dbReference type="OrthoDB" id="63188at2"/>
<dbReference type="PANTHER" id="PTHR43229">
    <property type="entry name" value="NODULATION PROTEIN J"/>
    <property type="match status" value="1"/>
</dbReference>
<feature type="transmembrane region" description="Helical" evidence="5">
    <location>
        <begin position="12"/>
        <end position="34"/>
    </location>
</feature>
<evidence type="ECO:0000256" key="1">
    <source>
        <dbReference type="ARBA" id="ARBA00004141"/>
    </source>
</evidence>
<feature type="domain" description="ABC-2 type transporter transmembrane" evidence="6">
    <location>
        <begin position="46"/>
        <end position="234"/>
    </location>
</feature>
<dbReference type="InterPro" id="IPR013525">
    <property type="entry name" value="ABC2_TM"/>
</dbReference>
<reference evidence="7 8" key="1">
    <citation type="submission" date="2019-03" db="EMBL/GenBank/DDBJ databases">
        <authorList>
            <person name="Kim M.K.M."/>
        </authorList>
    </citation>
    <scope>NUCLEOTIDE SEQUENCE [LARGE SCALE GENOMIC DNA]</scope>
    <source>
        <strain evidence="7 8">18JY21-1</strain>
    </source>
</reference>
<feature type="transmembrane region" description="Helical" evidence="5">
    <location>
        <begin position="54"/>
        <end position="76"/>
    </location>
</feature>
<dbReference type="Proteomes" id="UP000295418">
    <property type="component" value="Unassembled WGS sequence"/>
</dbReference>
<dbReference type="Pfam" id="PF12698">
    <property type="entry name" value="ABC2_membrane_3"/>
    <property type="match status" value="1"/>
</dbReference>
<organism evidence="7 8">
    <name type="scientific">Paenibacillus albiflavus</name>
    <dbReference type="NCBI Taxonomy" id="2545760"/>
    <lineage>
        <taxon>Bacteria</taxon>
        <taxon>Bacillati</taxon>
        <taxon>Bacillota</taxon>
        <taxon>Bacilli</taxon>
        <taxon>Bacillales</taxon>
        <taxon>Paenibacillaceae</taxon>
        <taxon>Paenibacillus</taxon>
    </lineage>
</organism>
<dbReference type="GO" id="GO:0043190">
    <property type="term" value="C:ATP-binding cassette (ABC) transporter complex"/>
    <property type="evidence" value="ECO:0007669"/>
    <property type="project" value="InterPro"/>
</dbReference>
<dbReference type="PANTHER" id="PTHR43229:SF2">
    <property type="entry name" value="NODULATION PROTEIN J"/>
    <property type="match status" value="1"/>
</dbReference>
<feature type="transmembrane region" description="Helical" evidence="5">
    <location>
        <begin position="217"/>
        <end position="238"/>
    </location>
</feature>
<keyword evidence="8" id="KW-1185">Reference proteome</keyword>
<keyword evidence="3 5" id="KW-1133">Transmembrane helix</keyword>
<dbReference type="InterPro" id="IPR000412">
    <property type="entry name" value="ABC_2_transport"/>
</dbReference>
<evidence type="ECO:0000259" key="6">
    <source>
        <dbReference type="Pfam" id="PF12698"/>
    </source>
</evidence>
<dbReference type="InterPro" id="IPR051784">
    <property type="entry name" value="Nod_factor_ABC_transporter"/>
</dbReference>
<evidence type="ECO:0000256" key="5">
    <source>
        <dbReference type="SAM" id="Phobius"/>
    </source>
</evidence>
<comment type="subcellular location">
    <subcellularLocation>
        <location evidence="1">Membrane</location>
        <topology evidence="1">Multi-pass membrane protein</topology>
    </subcellularLocation>
</comment>
<evidence type="ECO:0000256" key="3">
    <source>
        <dbReference type="ARBA" id="ARBA00022989"/>
    </source>
</evidence>
<sequence>MLINQTKAETLRLVRSPFFLLFSILMPLAFYFLFSALNGADKEIESTTYAQYSLMSMTAFSLISTAMGQFGIRLSYERRDGWVRLLKLTPLTPSVWIGSKMIAHMGVHLLTILVIFSSAHVVYDMDLTMTQWLLCGLWLWLGSIPFLAIGALLGTMKNADALVAVANVVQMAIAILGGLWMPLQTLPKWIQQIGQWLPSHRYAHGAWNMLSGSAPVMLDWVILIGTGIVFMALSGFILNKREAA</sequence>
<name>A0A4R4EE80_9BACL</name>
<accession>A0A4R4EE80</accession>
<feature type="transmembrane region" description="Helical" evidence="5">
    <location>
        <begin position="161"/>
        <end position="181"/>
    </location>
</feature>
<evidence type="ECO:0000313" key="7">
    <source>
        <dbReference type="EMBL" id="TCZ78316.1"/>
    </source>
</evidence>
<evidence type="ECO:0000256" key="4">
    <source>
        <dbReference type="ARBA" id="ARBA00023136"/>
    </source>
</evidence>
<dbReference type="AlphaFoldDB" id="A0A4R4EE80"/>
<proteinExistence type="predicted"/>
<gene>
    <name evidence="7" type="ORF">E0485_09160</name>
</gene>
<dbReference type="EMBL" id="SKFG01000006">
    <property type="protein sequence ID" value="TCZ78316.1"/>
    <property type="molecule type" value="Genomic_DNA"/>
</dbReference>
<protein>
    <submittedName>
        <fullName evidence="7">ABC transporter permease</fullName>
    </submittedName>
</protein>
<comment type="caution">
    <text evidence="7">The sequence shown here is derived from an EMBL/GenBank/DDBJ whole genome shotgun (WGS) entry which is preliminary data.</text>
</comment>
<evidence type="ECO:0000313" key="8">
    <source>
        <dbReference type="Proteomes" id="UP000295418"/>
    </source>
</evidence>
<evidence type="ECO:0000256" key="2">
    <source>
        <dbReference type="ARBA" id="ARBA00022692"/>
    </source>
</evidence>
<dbReference type="GO" id="GO:0140359">
    <property type="term" value="F:ABC-type transporter activity"/>
    <property type="evidence" value="ECO:0007669"/>
    <property type="project" value="InterPro"/>
</dbReference>
<keyword evidence="2 5" id="KW-0812">Transmembrane</keyword>